<dbReference type="Gene3D" id="1.10.1220.10">
    <property type="entry name" value="Met repressor-like"/>
    <property type="match status" value="1"/>
</dbReference>
<protein>
    <submittedName>
        <fullName evidence="2">Ribbon-helix-helix domain-containing protein</fullName>
    </submittedName>
</protein>
<dbReference type="Pfam" id="PF16762">
    <property type="entry name" value="RHH_6"/>
    <property type="match status" value="1"/>
</dbReference>
<dbReference type="EMBL" id="FUYP01000016">
    <property type="protein sequence ID" value="SKB74523.1"/>
    <property type="molecule type" value="Genomic_DNA"/>
</dbReference>
<dbReference type="OrthoDB" id="5296807at2"/>
<dbReference type="InterPro" id="IPR013321">
    <property type="entry name" value="Arc_rbn_hlx_hlx"/>
</dbReference>
<dbReference type="AlphaFoldDB" id="A0A1T5DSV6"/>
<organism evidence="2 3">
    <name type="scientific">Sphingopyxis flava</name>
    <dbReference type="NCBI Taxonomy" id="1507287"/>
    <lineage>
        <taxon>Bacteria</taxon>
        <taxon>Pseudomonadati</taxon>
        <taxon>Pseudomonadota</taxon>
        <taxon>Alphaproteobacteria</taxon>
        <taxon>Sphingomonadales</taxon>
        <taxon>Sphingomonadaceae</taxon>
        <taxon>Sphingopyxis</taxon>
    </lineage>
</organism>
<evidence type="ECO:0000259" key="1">
    <source>
        <dbReference type="Pfam" id="PF16762"/>
    </source>
</evidence>
<gene>
    <name evidence="2" type="ORF">SAMN06295937_10164</name>
</gene>
<keyword evidence="3" id="KW-1185">Reference proteome</keyword>
<evidence type="ECO:0000313" key="2">
    <source>
        <dbReference type="EMBL" id="SKB74523.1"/>
    </source>
</evidence>
<proteinExistence type="predicted"/>
<dbReference type="Proteomes" id="UP000190044">
    <property type="component" value="Unassembled WGS sequence"/>
</dbReference>
<sequence>MGELARWNLKVSRETDLALRTLLATRGGRKGDLSRFVEEAVNRAVLREIVRDIQARNTDIDPGEIEKLIDDELGAMRGSFWTDWRTN</sequence>
<dbReference type="GO" id="GO:0006355">
    <property type="term" value="P:regulation of DNA-templated transcription"/>
    <property type="evidence" value="ECO:0007669"/>
    <property type="project" value="InterPro"/>
</dbReference>
<dbReference type="InterPro" id="IPR031914">
    <property type="entry name" value="XACb0070_RHH_dom"/>
</dbReference>
<accession>A0A1T5DSV6</accession>
<reference evidence="3" key="1">
    <citation type="submission" date="2017-02" db="EMBL/GenBank/DDBJ databases">
        <authorList>
            <person name="Varghese N."/>
            <person name="Submissions S."/>
        </authorList>
    </citation>
    <scope>NUCLEOTIDE SEQUENCE [LARGE SCALE GENOMIC DNA]</scope>
    <source>
        <strain evidence="3">R11H</strain>
    </source>
</reference>
<name>A0A1T5DSV6_9SPHN</name>
<dbReference type="RefSeq" id="WP_079639198.1">
    <property type="nucleotide sequence ID" value="NZ_FUYP01000016.1"/>
</dbReference>
<evidence type="ECO:0000313" key="3">
    <source>
        <dbReference type="Proteomes" id="UP000190044"/>
    </source>
</evidence>
<feature type="domain" description="XACb0070 ribbon-helix-helix" evidence="1">
    <location>
        <begin position="5"/>
        <end position="74"/>
    </location>
</feature>